<dbReference type="EMBL" id="PYGD01000002">
    <property type="protein sequence ID" value="PSK93099.1"/>
    <property type="molecule type" value="Genomic_DNA"/>
</dbReference>
<gene>
    <name evidence="1" type="ORF">B0I18_10268</name>
</gene>
<name>A0A2P8D7C4_9BACT</name>
<protein>
    <recommendedName>
        <fullName evidence="3">Lipoprotein</fullName>
    </recommendedName>
</protein>
<dbReference type="PROSITE" id="PS51257">
    <property type="entry name" value="PROKAR_LIPOPROTEIN"/>
    <property type="match status" value="1"/>
</dbReference>
<evidence type="ECO:0008006" key="3">
    <source>
        <dbReference type="Google" id="ProtNLM"/>
    </source>
</evidence>
<reference evidence="1 2" key="1">
    <citation type="submission" date="2018-03" db="EMBL/GenBank/DDBJ databases">
        <title>Genomic Encyclopedia of Type Strains, Phase III (KMG-III): the genomes of soil and plant-associated and newly described type strains.</title>
        <authorList>
            <person name="Whitman W."/>
        </authorList>
    </citation>
    <scope>NUCLEOTIDE SEQUENCE [LARGE SCALE GENOMIC DNA]</scope>
    <source>
        <strain evidence="1 2">CGMCC 1.12700</strain>
    </source>
</reference>
<evidence type="ECO:0000313" key="2">
    <source>
        <dbReference type="Proteomes" id="UP000240572"/>
    </source>
</evidence>
<dbReference type="RefSeq" id="WP_106522128.1">
    <property type="nucleotide sequence ID" value="NZ_PYGD01000002.1"/>
</dbReference>
<dbReference type="AlphaFoldDB" id="A0A2P8D7C4"/>
<dbReference type="Proteomes" id="UP000240572">
    <property type="component" value="Unassembled WGS sequence"/>
</dbReference>
<evidence type="ECO:0000313" key="1">
    <source>
        <dbReference type="EMBL" id="PSK93099.1"/>
    </source>
</evidence>
<keyword evidence="2" id="KW-1185">Reference proteome</keyword>
<proteinExistence type="predicted"/>
<accession>A0A2P8D7C4</accession>
<organism evidence="1 2">
    <name type="scientific">Taibaiella chishuiensis</name>
    <dbReference type="NCBI Taxonomy" id="1434707"/>
    <lineage>
        <taxon>Bacteria</taxon>
        <taxon>Pseudomonadati</taxon>
        <taxon>Bacteroidota</taxon>
        <taxon>Chitinophagia</taxon>
        <taxon>Chitinophagales</taxon>
        <taxon>Chitinophagaceae</taxon>
        <taxon>Taibaiella</taxon>
    </lineage>
</organism>
<comment type="caution">
    <text evidence="1">The sequence shown here is derived from an EMBL/GenBank/DDBJ whole genome shotgun (WGS) entry which is preliminary data.</text>
</comment>
<sequence length="207" mass="24284">MAQYKPYLFLLLLVPGFSACTDRQAGDRDKAKHDKPKERVKARLEDCIYRKDTLFDATSSLKYVIRDTFYDVRVQLENKDTMLGYRFDCTVPQGLVPAFYAYHKHTLCLLRGSGQSYREFTICYIHDGRMMVKYYETALAAKLEEDLVVYQDYNEPRKIIMEDIRTEQQKIVKLPGSLTNTAIIRTRISKNKLVIELANEQQITFRR</sequence>